<evidence type="ECO:0000313" key="2">
    <source>
        <dbReference type="EMBL" id="NLS14717.1"/>
    </source>
</evidence>
<dbReference type="Pfam" id="PF03861">
    <property type="entry name" value="ANTAR"/>
    <property type="match status" value="1"/>
</dbReference>
<dbReference type="GO" id="GO:0003723">
    <property type="term" value="F:RNA binding"/>
    <property type="evidence" value="ECO:0007669"/>
    <property type="project" value="InterPro"/>
</dbReference>
<dbReference type="SMART" id="SM01012">
    <property type="entry name" value="ANTAR"/>
    <property type="match status" value="1"/>
</dbReference>
<dbReference type="EMBL" id="JABAIK010000027">
    <property type="protein sequence ID" value="NLS14717.1"/>
    <property type="molecule type" value="Genomic_DNA"/>
</dbReference>
<dbReference type="AlphaFoldDB" id="A0A7X8TUE9"/>
<evidence type="ECO:0000259" key="1">
    <source>
        <dbReference type="PROSITE" id="PS50921"/>
    </source>
</evidence>
<dbReference type="Proteomes" id="UP000535589">
    <property type="component" value="Unassembled WGS sequence"/>
</dbReference>
<dbReference type="SUPFAM" id="SSF52172">
    <property type="entry name" value="CheY-like"/>
    <property type="match status" value="1"/>
</dbReference>
<accession>A0A7X8TUE9</accession>
<comment type="caution">
    <text evidence="2">The sequence shown here is derived from an EMBL/GenBank/DDBJ whole genome shotgun (WGS) entry which is preliminary data.</text>
</comment>
<proteinExistence type="predicted"/>
<reference evidence="2 3" key="1">
    <citation type="submission" date="2020-04" db="EMBL/GenBank/DDBJ databases">
        <title>Vibrio sp. SM6, a novel species isolated from seawater.</title>
        <authorList>
            <person name="Wang X."/>
        </authorList>
    </citation>
    <scope>NUCLEOTIDE SEQUENCE [LARGE SCALE GENOMIC DNA]</scope>
    <source>
        <strain evidence="2 3">SM6</strain>
    </source>
</reference>
<protein>
    <submittedName>
        <fullName evidence="2">ANTAR domain-containing protein</fullName>
    </submittedName>
</protein>
<dbReference type="InterPro" id="IPR011006">
    <property type="entry name" value="CheY-like_superfamily"/>
</dbReference>
<dbReference type="Gene3D" id="1.10.10.10">
    <property type="entry name" value="Winged helix-like DNA-binding domain superfamily/Winged helix DNA-binding domain"/>
    <property type="match status" value="1"/>
</dbReference>
<dbReference type="RefSeq" id="WP_168837808.1">
    <property type="nucleotide sequence ID" value="NZ_JABAIK010000027.1"/>
</dbReference>
<keyword evidence="3" id="KW-1185">Reference proteome</keyword>
<gene>
    <name evidence="2" type="ORF">HGP28_17810</name>
</gene>
<dbReference type="InterPro" id="IPR005561">
    <property type="entry name" value="ANTAR"/>
</dbReference>
<dbReference type="PROSITE" id="PS50921">
    <property type="entry name" value="ANTAR"/>
    <property type="match status" value="1"/>
</dbReference>
<dbReference type="InterPro" id="IPR036388">
    <property type="entry name" value="WH-like_DNA-bd_sf"/>
</dbReference>
<organism evidence="2 3">
    <name type="scientific">Vibrio agarilyticus</name>
    <dbReference type="NCBI Taxonomy" id="2726741"/>
    <lineage>
        <taxon>Bacteria</taxon>
        <taxon>Pseudomonadati</taxon>
        <taxon>Pseudomonadota</taxon>
        <taxon>Gammaproteobacteria</taxon>
        <taxon>Vibrionales</taxon>
        <taxon>Vibrionaceae</taxon>
        <taxon>Vibrio</taxon>
    </lineage>
</organism>
<evidence type="ECO:0000313" key="3">
    <source>
        <dbReference type="Proteomes" id="UP000535589"/>
    </source>
</evidence>
<name>A0A7X8TUE9_9VIBR</name>
<sequence length="203" mass="22726">MTVSSQSASFLSQTTAQTPIIVCCDTLAEQARLSGLLSQGCDNIVGCRLSQFERLLERESNASVVVSWQQPCAELRLIIEFCRQKSVPLLLVLKQLSSNDINRLCEKMDYVILPADSDFDLLPWLDNAKRLRASFMAMEHEIAQLTDKIEERKVVEKAKGLLVKIHQVSEEEAYHALRKSAMQSSQSLAQVAQNVITTCEVLV</sequence>
<feature type="domain" description="ANTAR" evidence="1">
    <location>
        <begin position="135"/>
        <end position="196"/>
    </location>
</feature>